<sequence>MGESSKKQHNEQLKSYVDDPDVKSLATGIRKRAEDVNNIPRDSHSYTQYVVQQYFDNKMETEYCMKILEKLKNLKASDDIHAQSAESLLQKIKYLLTQFEKLCKNLEQEIVKIDEEKNRVGFVGFDFLPDLADIVSGCADIASDVEDTASTAADVAPNTADAASHPHIDAVAASLNSIGNHEDASKWCKGELLRLAQPPTLEQAFAYVRKDEANRAAMKNVHPEVSSLTINSKLVPSPPHQSAAPAYRKPPPGFPDNRRCAYCKDVGHVKERCFKLHGYPSSWKGGNSNNSSWKGGNSTHKSKGCPIGTRTGFLWCCGSGPHWWYRVLFTKPCPQTPEQNGVSERKNRHLLDMTRSLLLSSHMPKYLWGEAVLTDSHLINRLPSTTLLDTCYFASTEAPLQGESGHTYFEEHSVNPPLLKLNSKSQTSGRLISVRTDQTKQKVLGIATPDIRTPHIRPDGCDGTEGTEEENREIELESAGVPASPTPLSPPQSVDSPLQWAPRYVLIPQDIVNLPLEESRTEVTRARDYLSVQLVLNLQKGMLDSRPADTYRTESSLAEYPDQVPTDKARYQRLVGRLIYLSHTRPDIAYAVSVVSQFMHNPSESHMDAVVRILRYLKSAPGKGNLVTWKSKKQKVVARSSAEAEYRGMARGVCELLWLRNLLRDLGFRQKKAMDLHCDNKAAIAIAHNPVQHDRTKHVEVDRHFIKEKLDAQIISFPFVKSEEQLADILTKAVSSKTFSDSLSKLGLKDFLVVNEIDSLLAKANTAVKMNDVDFLMKDLKQKLEMFMKKIDDLDAEPVKCSSETLKARDNVRNKIRV</sequence>
<comment type="caution">
    <text evidence="3">The sequence shown here is derived from an EMBL/GenBank/DDBJ whole genome shotgun (WGS) entry which is preliminary data.</text>
</comment>
<dbReference type="Proteomes" id="UP001457282">
    <property type="component" value="Unassembled WGS sequence"/>
</dbReference>
<dbReference type="GO" id="GO:0003676">
    <property type="term" value="F:nucleic acid binding"/>
    <property type="evidence" value="ECO:0007669"/>
    <property type="project" value="InterPro"/>
</dbReference>
<keyword evidence="4" id="KW-1185">Reference proteome</keyword>
<name>A0AAW1Y2Y6_RUBAR</name>
<organism evidence="3 4">
    <name type="scientific">Rubus argutus</name>
    <name type="common">Southern blackberry</name>
    <dbReference type="NCBI Taxonomy" id="59490"/>
    <lineage>
        <taxon>Eukaryota</taxon>
        <taxon>Viridiplantae</taxon>
        <taxon>Streptophyta</taxon>
        <taxon>Embryophyta</taxon>
        <taxon>Tracheophyta</taxon>
        <taxon>Spermatophyta</taxon>
        <taxon>Magnoliopsida</taxon>
        <taxon>eudicotyledons</taxon>
        <taxon>Gunneridae</taxon>
        <taxon>Pentapetalae</taxon>
        <taxon>rosids</taxon>
        <taxon>fabids</taxon>
        <taxon>Rosales</taxon>
        <taxon>Rosaceae</taxon>
        <taxon>Rosoideae</taxon>
        <taxon>Rosoideae incertae sedis</taxon>
        <taxon>Rubus</taxon>
    </lineage>
</organism>
<dbReference type="InterPro" id="IPR043502">
    <property type="entry name" value="DNA/RNA_pol_sf"/>
</dbReference>
<dbReference type="SUPFAM" id="SSF56672">
    <property type="entry name" value="DNA/RNA polymerases"/>
    <property type="match status" value="1"/>
</dbReference>
<feature type="coiled-coil region" evidence="1">
    <location>
        <begin position="89"/>
        <end position="119"/>
    </location>
</feature>
<dbReference type="PANTHER" id="PTHR11439">
    <property type="entry name" value="GAG-POL-RELATED RETROTRANSPOSON"/>
    <property type="match status" value="1"/>
</dbReference>
<protein>
    <submittedName>
        <fullName evidence="3">Uncharacterized protein</fullName>
    </submittedName>
</protein>
<feature type="region of interest" description="Disordered" evidence="2">
    <location>
        <begin position="451"/>
        <end position="495"/>
    </location>
</feature>
<dbReference type="CDD" id="cd09272">
    <property type="entry name" value="RNase_HI_RT_Ty1"/>
    <property type="match status" value="1"/>
</dbReference>
<keyword evidence="1" id="KW-0175">Coiled coil</keyword>
<gene>
    <name evidence="3" type="ORF">M0R45_008029</name>
</gene>
<evidence type="ECO:0000256" key="1">
    <source>
        <dbReference type="SAM" id="Coils"/>
    </source>
</evidence>
<evidence type="ECO:0000313" key="3">
    <source>
        <dbReference type="EMBL" id="KAK9942360.1"/>
    </source>
</evidence>
<dbReference type="Gene3D" id="3.30.420.10">
    <property type="entry name" value="Ribonuclease H-like superfamily/Ribonuclease H"/>
    <property type="match status" value="1"/>
</dbReference>
<evidence type="ECO:0000256" key="2">
    <source>
        <dbReference type="SAM" id="MobiDB-lite"/>
    </source>
</evidence>
<dbReference type="EMBL" id="JBEDUW010000002">
    <property type="protein sequence ID" value="KAK9942360.1"/>
    <property type="molecule type" value="Genomic_DNA"/>
</dbReference>
<dbReference type="PANTHER" id="PTHR11439:SF463">
    <property type="entry name" value="REVERSE TRANSCRIPTASE TY1_COPIA-TYPE DOMAIN-CONTAINING PROTEIN"/>
    <property type="match status" value="1"/>
</dbReference>
<evidence type="ECO:0000313" key="4">
    <source>
        <dbReference type="Proteomes" id="UP001457282"/>
    </source>
</evidence>
<dbReference type="InterPro" id="IPR012337">
    <property type="entry name" value="RNaseH-like_sf"/>
</dbReference>
<accession>A0AAW1Y2Y6</accession>
<dbReference type="AlphaFoldDB" id="A0AAW1Y2Y6"/>
<dbReference type="InterPro" id="IPR036397">
    <property type="entry name" value="RNaseH_sf"/>
</dbReference>
<reference evidence="3 4" key="1">
    <citation type="journal article" date="2023" name="G3 (Bethesda)">
        <title>A chromosome-length genome assembly and annotation of blackberry (Rubus argutus, cv. 'Hillquist').</title>
        <authorList>
            <person name="Bruna T."/>
            <person name="Aryal R."/>
            <person name="Dudchenko O."/>
            <person name="Sargent D.J."/>
            <person name="Mead D."/>
            <person name="Buti M."/>
            <person name="Cavallini A."/>
            <person name="Hytonen T."/>
            <person name="Andres J."/>
            <person name="Pham M."/>
            <person name="Weisz D."/>
            <person name="Mascagni F."/>
            <person name="Usai G."/>
            <person name="Natali L."/>
            <person name="Bassil N."/>
            <person name="Fernandez G.E."/>
            <person name="Lomsadze A."/>
            <person name="Armour M."/>
            <person name="Olukolu B."/>
            <person name="Poorten T."/>
            <person name="Britton C."/>
            <person name="Davik J."/>
            <person name="Ashrafi H."/>
            <person name="Aiden E.L."/>
            <person name="Borodovsky M."/>
            <person name="Worthington M."/>
        </authorList>
    </citation>
    <scope>NUCLEOTIDE SEQUENCE [LARGE SCALE GENOMIC DNA]</scope>
    <source>
        <strain evidence="3">PI 553951</strain>
    </source>
</reference>
<proteinExistence type="predicted"/>
<dbReference type="SUPFAM" id="SSF53098">
    <property type="entry name" value="Ribonuclease H-like"/>
    <property type="match status" value="1"/>
</dbReference>